<dbReference type="GO" id="GO:0005730">
    <property type="term" value="C:nucleolus"/>
    <property type="evidence" value="ECO:0007669"/>
    <property type="project" value="TreeGrafter"/>
</dbReference>
<protein>
    <submittedName>
        <fullName evidence="5 6">Proteoglycan 4</fullName>
    </submittedName>
</protein>
<dbReference type="OrthoDB" id="29523at2759"/>
<evidence type="ECO:0000256" key="1">
    <source>
        <dbReference type="SAM" id="Coils"/>
    </source>
</evidence>
<evidence type="ECO:0000259" key="3">
    <source>
        <dbReference type="PROSITE" id="PS50174"/>
    </source>
</evidence>
<evidence type="ECO:0000256" key="2">
    <source>
        <dbReference type="SAM" id="MobiDB-lite"/>
    </source>
</evidence>
<feature type="region of interest" description="Disordered" evidence="2">
    <location>
        <begin position="1"/>
        <end position="25"/>
    </location>
</feature>
<dbReference type="RefSeq" id="XP_011297363.1">
    <property type="nucleotide sequence ID" value="XM_011299061.1"/>
</dbReference>
<feature type="compositionally biased region" description="Polar residues" evidence="2">
    <location>
        <begin position="316"/>
        <end position="325"/>
    </location>
</feature>
<dbReference type="InterPro" id="IPR000467">
    <property type="entry name" value="G_patch_dom"/>
</dbReference>
<dbReference type="Proteomes" id="UP000694866">
    <property type="component" value="Unplaced"/>
</dbReference>
<feature type="compositionally biased region" description="Low complexity" evidence="2">
    <location>
        <begin position="361"/>
        <end position="370"/>
    </location>
</feature>
<dbReference type="KEGG" id="fas:105263075"/>
<reference evidence="5 6" key="1">
    <citation type="submission" date="2025-04" db="UniProtKB">
        <authorList>
            <consortium name="RefSeq"/>
        </authorList>
    </citation>
    <scope>IDENTIFICATION</scope>
    <source>
        <strain evidence="5 6">USDA-PBARC FA_bdor</strain>
        <tissue evidence="5 6">Whole organism</tissue>
    </source>
</reference>
<accession>A0A9R1SUE0</accession>
<feature type="compositionally biased region" description="Acidic residues" evidence="2">
    <location>
        <begin position="640"/>
        <end position="653"/>
    </location>
</feature>
<keyword evidence="1" id="KW-0175">Coiled coil</keyword>
<feature type="compositionally biased region" description="Basic and acidic residues" evidence="2">
    <location>
        <begin position="212"/>
        <end position="226"/>
    </location>
</feature>
<dbReference type="GeneID" id="105263075"/>
<feature type="region of interest" description="Disordered" evidence="2">
    <location>
        <begin position="738"/>
        <end position="758"/>
    </location>
</feature>
<keyword evidence="4" id="KW-1185">Reference proteome</keyword>
<sequence length="787" mass="89287">MAMLAEPKRKQKWTLNPRGKHWSEDSNKFGQKMLEKMGWTSGKGLGAHEQGMIEHVRVKFKDDAGGIGYSKDDQDKYWTEHQENFNDLLQKLQTGTENSEEAPKEIKKSTDLSGKSLEMKSKQSRARVHYQKFTRGKDVNKYSTKDLANIFGKRDLEEAPKVPEVLDASSSEPPTPIGATDTTGGVLTVKGGSMSDYFKSKFPNFQLTPKKSQRDEEKSSESESERYVGFGFSSPSIASIFSLEKSKLNHEPVENKTPMKRKSEFYVETPNSSLKTDEIQHRSKKLKASDDSVNQKLEFHSPDRERSEKKGKTESENYSETSNNIPVGKLGRTEERKSKKKKKKEKSNSETLQIQETPENSVEVPESSSPKKSKKKKKKEMEPVECIPQSPPPAIPSLNSLEPPKKPPRTFLRPPGLPLECPGPSTPETPKKSKKLSKKNPDVEKSSSESQEKPETSITEPPVLDQESLASEIPSETPKKSKKSKKKNHEHEKNHSEPQKFVFENPGLDLESPEPETTPVEVGINSQGLKKTKKRKTDNFEGFINPALNLDSKIEENPSFSSNFEVSRQPGVSNDALDLSDECSNKKRVTFNDEIEYNTDLSKKKKKTKRKLDKFEVDNEKLKKKKIKKEVTGYVNPVLEEEDVSEEIIDNEENERKSQKSLRKRKRRISNLETIEEIPEEEGKGEEATEHIPRKKSRKRGGEGNSQNFKENFAGQGEINKGEKKLELGQEVKVDVLQQNNSGQFFSPREGPDDRRKRKLKSLFMKSPVLQFQGSNINDIKGYGLQM</sequence>
<dbReference type="RefSeq" id="XP_011297364.1">
    <property type="nucleotide sequence ID" value="XM_011299062.1"/>
</dbReference>
<evidence type="ECO:0000313" key="6">
    <source>
        <dbReference type="RefSeq" id="XP_011297364.1"/>
    </source>
</evidence>
<dbReference type="PANTHER" id="PTHR23149">
    <property type="entry name" value="G PATCH DOMAIN CONTAINING PROTEIN"/>
    <property type="match status" value="1"/>
</dbReference>
<dbReference type="AlphaFoldDB" id="A0A9R1SUE0"/>
<feature type="compositionally biased region" description="Basic and acidic residues" evidence="2">
    <location>
        <begin position="681"/>
        <end position="692"/>
    </location>
</feature>
<feature type="compositionally biased region" description="Basic residues" evidence="2">
    <location>
        <begin position="122"/>
        <end position="132"/>
    </location>
</feature>
<dbReference type="SMART" id="SM00443">
    <property type="entry name" value="G_patch"/>
    <property type="match status" value="1"/>
</dbReference>
<dbReference type="PROSITE" id="PS50174">
    <property type="entry name" value="G_PATCH"/>
    <property type="match status" value="1"/>
</dbReference>
<dbReference type="Pfam" id="PF01585">
    <property type="entry name" value="G-patch"/>
    <property type="match status" value="1"/>
</dbReference>
<feature type="region of interest" description="Disordered" evidence="2">
    <location>
        <begin position="158"/>
        <end position="228"/>
    </location>
</feature>
<feature type="coiled-coil region" evidence="1">
    <location>
        <begin position="598"/>
        <end position="625"/>
    </location>
</feature>
<feature type="compositionally biased region" description="Basic and acidic residues" evidence="2">
    <location>
        <begin position="489"/>
        <end position="498"/>
    </location>
</feature>
<proteinExistence type="predicted"/>
<feature type="compositionally biased region" description="Basic and acidic residues" evidence="2">
    <location>
        <begin position="101"/>
        <end position="110"/>
    </location>
</feature>
<feature type="compositionally biased region" description="Basic and acidic residues" evidence="2">
    <location>
        <begin position="297"/>
        <end position="315"/>
    </location>
</feature>
<dbReference type="GO" id="GO:0010521">
    <property type="term" value="F:telomerase inhibitor activity"/>
    <property type="evidence" value="ECO:0007669"/>
    <property type="project" value="TreeGrafter"/>
</dbReference>
<dbReference type="GO" id="GO:0003676">
    <property type="term" value="F:nucleic acid binding"/>
    <property type="evidence" value="ECO:0007669"/>
    <property type="project" value="InterPro"/>
</dbReference>
<feature type="region of interest" description="Disordered" evidence="2">
    <location>
        <begin position="247"/>
        <end position="535"/>
    </location>
</feature>
<name>A0A9R1SUE0_9HYME</name>
<accession>A0A9R1SUJ5</accession>
<feature type="domain" description="G-patch" evidence="3">
    <location>
        <begin position="26"/>
        <end position="72"/>
    </location>
</feature>
<feature type="region of interest" description="Disordered" evidence="2">
    <location>
        <begin position="640"/>
        <end position="724"/>
    </location>
</feature>
<dbReference type="InterPro" id="IPR050656">
    <property type="entry name" value="PINX1"/>
</dbReference>
<feature type="compositionally biased region" description="Basic residues" evidence="2">
    <location>
        <begin position="659"/>
        <end position="669"/>
    </location>
</feature>
<gene>
    <name evidence="5 6" type="primary">LOC105263075</name>
</gene>
<feature type="compositionally biased region" description="Polar residues" evidence="2">
    <location>
        <begin position="351"/>
        <end position="360"/>
    </location>
</feature>
<feature type="region of interest" description="Disordered" evidence="2">
    <location>
        <begin position="93"/>
        <end position="132"/>
    </location>
</feature>
<evidence type="ECO:0000313" key="4">
    <source>
        <dbReference type="Proteomes" id="UP000694866"/>
    </source>
</evidence>
<dbReference type="PANTHER" id="PTHR23149:SF27">
    <property type="entry name" value="PIN2_TERF1-INTERACTING TELOMERASE INHIBITOR 1"/>
    <property type="match status" value="1"/>
</dbReference>
<evidence type="ECO:0000313" key="5">
    <source>
        <dbReference type="RefSeq" id="XP_011297363.1"/>
    </source>
</evidence>
<feature type="compositionally biased region" description="Basic and acidic residues" evidence="2">
    <location>
        <begin position="439"/>
        <end position="455"/>
    </location>
</feature>
<organism evidence="4 6">
    <name type="scientific">Fopius arisanus</name>
    <dbReference type="NCBI Taxonomy" id="64838"/>
    <lineage>
        <taxon>Eukaryota</taxon>
        <taxon>Metazoa</taxon>
        <taxon>Ecdysozoa</taxon>
        <taxon>Arthropoda</taxon>
        <taxon>Hexapoda</taxon>
        <taxon>Insecta</taxon>
        <taxon>Pterygota</taxon>
        <taxon>Neoptera</taxon>
        <taxon>Endopterygota</taxon>
        <taxon>Hymenoptera</taxon>
        <taxon>Apocrita</taxon>
        <taxon>Ichneumonoidea</taxon>
        <taxon>Braconidae</taxon>
        <taxon>Opiinae</taxon>
        <taxon>Fopius</taxon>
    </lineage>
</organism>